<dbReference type="AlphaFoldDB" id="A0A243R589"/>
<dbReference type="Gene3D" id="3.90.280.10">
    <property type="entry name" value="PEBP-like"/>
    <property type="match status" value="1"/>
</dbReference>
<dbReference type="PANTHER" id="PTHR30289">
    <property type="entry name" value="UNCHARACTERIZED PROTEIN YBCL-RELATED"/>
    <property type="match status" value="1"/>
</dbReference>
<protein>
    <submittedName>
        <fullName evidence="3">Phospholipid-binding protein</fullName>
    </submittedName>
</protein>
<dbReference type="EMBL" id="NGFP01000264">
    <property type="protein sequence ID" value="OUC89763.1"/>
    <property type="molecule type" value="Genomic_DNA"/>
</dbReference>
<evidence type="ECO:0000256" key="1">
    <source>
        <dbReference type="ARBA" id="ARBA00007120"/>
    </source>
</evidence>
<dbReference type="Proteomes" id="UP000194761">
    <property type="component" value="Unassembled WGS sequence"/>
</dbReference>
<name>A0A243R589_9ACTN</name>
<proteinExistence type="inferred from homology"/>
<evidence type="ECO:0000313" key="3">
    <source>
        <dbReference type="EMBL" id="OUC89763.1"/>
    </source>
</evidence>
<keyword evidence="4" id="KW-1185">Reference proteome</keyword>
<dbReference type="Pfam" id="PF01161">
    <property type="entry name" value="PBP"/>
    <property type="match status" value="1"/>
</dbReference>
<evidence type="ECO:0000313" key="4">
    <source>
        <dbReference type="Proteomes" id="UP000194761"/>
    </source>
</evidence>
<reference evidence="3 4" key="1">
    <citation type="submission" date="2017-05" db="EMBL/GenBank/DDBJ databases">
        <title>Biotechnological potential of actinobacteria isolated from South African environments.</title>
        <authorList>
            <person name="Le Roes-Hill M."/>
            <person name="Prins A."/>
            <person name="Durrell K.A."/>
        </authorList>
    </citation>
    <scope>NUCLEOTIDE SEQUENCE [LARGE SCALE GENOMIC DNA]</scope>
    <source>
        <strain evidence="3">M26</strain>
    </source>
</reference>
<dbReference type="PANTHER" id="PTHR30289:SF1">
    <property type="entry name" value="PEBP (PHOSPHATIDYLETHANOLAMINE-BINDING PROTEIN) FAMILY PROTEIN"/>
    <property type="match status" value="1"/>
</dbReference>
<comment type="similarity">
    <text evidence="1">Belongs to the UPF0098 family.</text>
</comment>
<organism evidence="3 4">
    <name type="scientific">Streptosporangium minutum</name>
    <dbReference type="NCBI Taxonomy" id="569862"/>
    <lineage>
        <taxon>Bacteria</taxon>
        <taxon>Bacillati</taxon>
        <taxon>Actinomycetota</taxon>
        <taxon>Actinomycetes</taxon>
        <taxon>Streptosporangiales</taxon>
        <taxon>Streptosporangiaceae</taxon>
        <taxon>Streptosporangium</taxon>
    </lineage>
</organism>
<comment type="caution">
    <text evidence="3">The sequence shown here is derived from an EMBL/GenBank/DDBJ whole genome shotgun (WGS) entry which is preliminary data.</text>
</comment>
<evidence type="ECO:0000256" key="2">
    <source>
        <dbReference type="SAM" id="MobiDB-lite"/>
    </source>
</evidence>
<gene>
    <name evidence="3" type="ORF">CA984_36815</name>
</gene>
<feature type="region of interest" description="Disordered" evidence="2">
    <location>
        <begin position="50"/>
        <end position="74"/>
    </location>
</feature>
<sequence length="188" mass="19744">MGQPNTSTRRPRQAVGTAIAAAFVVVSSGCGMVDGSASADRLQLEPISVSSPRLKDGAPLPSDYSCNGSAGNPPLRWSRVPDSTKSVAIVADSNARTGGEVNWVVFDIDPRTNELADNSVPVGAVEGSTTGGKVGYTPPCHAQENYRFTVYALNDKVDLKKGASLDQTLKSIADKTIAWGRLTTAHIE</sequence>
<accession>A0A243R589</accession>
<dbReference type="SUPFAM" id="SSF49777">
    <property type="entry name" value="PEBP-like"/>
    <property type="match status" value="1"/>
</dbReference>
<dbReference type="InterPro" id="IPR036610">
    <property type="entry name" value="PEBP-like_sf"/>
</dbReference>
<dbReference type="RefSeq" id="WP_086578026.1">
    <property type="nucleotide sequence ID" value="NZ_NGFP01000264.1"/>
</dbReference>
<dbReference type="InterPro" id="IPR008914">
    <property type="entry name" value="PEBP"/>
</dbReference>
<dbReference type="CDD" id="cd00865">
    <property type="entry name" value="PEBP_bact_arch"/>
    <property type="match status" value="1"/>
</dbReference>
<dbReference type="InterPro" id="IPR005247">
    <property type="entry name" value="YbhB_YbcL/LppC-like"/>
</dbReference>